<comment type="subcellular location">
    <subcellularLocation>
        <location evidence="1">Membrane</location>
        <topology evidence="1">Peripheral membrane protein</topology>
    </subcellularLocation>
</comment>
<sequence length="134" mass="14810">MILKILIMIPDGIFWNNKAEEIILPTNTGQIGILKNHAPLITALDIGVILIRTDKKWVPFIIMGGFALIKQNKITILVNGAESAGTLKLVQSEAAFQEATNKLENAKSKKQYVDALFLFKCAKARYQAAKQLVS</sequence>
<evidence type="ECO:0000256" key="4">
    <source>
        <dbReference type="ARBA" id="ARBA00023065"/>
    </source>
</evidence>
<dbReference type="HAMAP" id="MF_00530">
    <property type="entry name" value="ATP_synth_epsil_bac"/>
    <property type="match status" value="1"/>
</dbReference>
<dbReference type="PANTHER" id="PTHR13822">
    <property type="entry name" value="ATP SYNTHASE DELTA/EPSILON CHAIN"/>
    <property type="match status" value="1"/>
</dbReference>
<evidence type="ECO:0000259" key="8">
    <source>
        <dbReference type="Pfam" id="PF02823"/>
    </source>
</evidence>
<geneLocation type="plastid" evidence="9"/>
<dbReference type="EMBL" id="KJ001761">
    <property type="protein sequence ID" value="AHK09997.1"/>
    <property type="molecule type" value="Genomic_DNA"/>
</dbReference>
<evidence type="ECO:0000256" key="7">
    <source>
        <dbReference type="ARBA" id="ARBA00023310"/>
    </source>
</evidence>
<keyword evidence="7" id="KW-0066">ATP synthesis</keyword>
<dbReference type="InterPro" id="IPR020546">
    <property type="entry name" value="ATP_synth_F1_dsu/esu_N"/>
</dbReference>
<organism evidence="9">
    <name type="scientific">Prototheca wickerhamii</name>
    <dbReference type="NCBI Taxonomy" id="3111"/>
    <lineage>
        <taxon>Eukaryota</taxon>
        <taxon>Viridiplantae</taxon>
        <taxon>Chlorophyta</taxon>
        <taxon>core chlorophytes</taxon>
        <taxon>Trebouxiophyceae</taxon>
        <taxon>Chlorellales</taxon>
        <taxon>Chlorellaceae</taxon>
        <taxon>Prototheca</taxon>
    </lineage>
</organism>
<reference evidence="9" key="1">
    <citation type="submission" date="2013-12" db="EMBL/GenBank/DDBJ databases">
        <title>The plastid genomes of microalgae Chlorella protothecoides and Prototheca wickerhamii shed light on the evolutionary transition from autotroph to heterotroph.</title>
        <authorList>
            <person name="Yan D."/>
            <person name="Wang Y."/>
            <person name="Murakami T."/>
            <person name="Shen Y."/>
            <person name="Gong J."/>
            <person name="Gao C."/>
            <person name="Jiang H."/>
            <person name="Smith D.R."/>
            <person name="Pombert J.F."/>
            <person name="Wu Q."/>
            <person name="Dai J."/>
        </authorList>
    </citation>
    <scope>NUCLEOTIDE SEQUENCE</scope>
    <source>
        <strain evidence="9">SAG 263-11</strain>
    </source>
</reference>
<dbReference type="GO" id="GO:0045259">
    <property type="term" value="C:proton-transporting ATP synthase complex"/>
    <property type="evidence" value="ECO:0007669"/>
    <property type="project" value="UniProtKB-KW"/>
</dbReference>
<dbReference type="InterPro" id="IPR036771">
    <property type="entry name" value="ATPsynth_dsu/esu_N"/>
</dbReference>
<evidence type="ECO:0000256" key="2">
    <source>
        <dbReference type="ARBA" id="ARBA00005712"/>
    </source>
</evidence>
<keyword evidence="6" id="KW-0139">CF(1)</keyword>
<dbReference type="SMR" id="A0A067Z0A6"/>
<evidence type="ECO:0000256" key="1">
    <source>
        <dbReference type="ARBA" id="ARBA00004170"/>
    </source>
</evidence>
<comment type="similarity">
    <text evidence="2">Belongs to the ATPase epsilon chain family.</text>
</comment>
<dbReference type="NCBIfam" id="TIGR01216">
    <property type="entry name" value="ATP_synt_epsi"/>
    <property type="match status" value="1"/>
</dbReference>
<dbReference type="CDD" id="cd12152">
    <property type="entry name" value="F1-ATPase_delta"/>
    <property type="match status" value="1"/>
</dbReference>
<keyword evidence="3" id="KW-0813">Transport</keyword>
<dbReference type="Gene3D" id="2.60.15.10">
    <property type="entry name" value="F0F1 ATP synthase delta/epsilon subunit, N-terminal"/>
    <property type="match status" value="1"/>
</dbReference>
<keyword evidence="4" id="KW-0406">Ion transport</keyword>
<accession>A0A067Z0A6</accession>
<evidence type="ECO:0000256" key="6">
    <source>
        <dbReference type="ARBA" id="ARBA00023196"/>
    </source>
</evidence>
<feature type="domain" description="ATP synthase F1 complex delta/epsilon subunit N-terminal" evidence="8">
    <location>
        <begin position="4"/>
        <end position="81"/>
    </location>
</feature>
<evidence type="ECO:0000256" key="5">
    <source>
        <dbReference type="ARBA" id="ARBA00023136"/>
    </source>
</evidence>
<protein>
    <submittedName>
        <fullName evidence="9">ATP synthase CF1 epsilon subunit</fullName>
    </submittedName>
</protein>
<keyword evidence="9" id="KW-0934">Plastid</keyword>
<proteinExistence type="inferred from homology"/>
<evidence type="ECO:0000256" key="3">
    <source>
        <dbReference type="ARBA" id="ARBA00022448"/>
    </source>
</evidence>
<dbReference type="PANTHER" id="PTHR13822:SF10">
    <property type="entry name" value="ATP SYNTHASE EPSILON CHAIN, CHLOROPLASTIC"/>
    <property type="match status" value="1"/>
</dbReference>
<dbReference type="GO" id="GO:0046933">
    <property type="term" value="F:proton-transporting ATP synthase activity, rotational mechanism"/>
    <property type="evidence" value="ECO:0007669"/>
    <property type="project" value="InterPro"/>
</dbReference>
<dbReference type="SUPFAM" id="SSF51344">
    <property type="entry name" value="Epsilon subunit of F1F0-ATP synthase N-terminal domain"/>
    <property type="match status" value="1"/>
</dbReference>
<dbReference type="AlphaFoldDB" id="A0A067Z0A6"/>
<dbReference type="InterPro" id="IPR001469">
    <property type="entry name" value="ATP_synth_F1_dsu/esu"/>
</dbReference>
<keyword evidence="5" id="KW-0472">Membrane</keyword>
<dbReference type="Pfam" id="PF02823">
    <property type="entry name" value="ATP-synt_DE_N"/>
    <property type="match status" value="1"/>
</dbReference>
<name>A0A067Z0A6_PROWI</name>
<gene>
    <name evidence="9" type="primary">atpE</name>
    <name evidence="9" type="ORF">PrwiCp028</name>
</gene>
<evidence type="ECO:0000313" key="9">
    <source>
        <dbReference type="EMBL" id="AHK09997.1"/>
    </source>
</evidence>